<dbReference type="Pfam" id="PF00196">
    <property type="entry name" value="GerE"/>
    <property type="match status" value="1"/>
</dbReference>
<evidence type="ECO:0000313" key="2">
    <source>
        <dbReference type="EMBL" id="NKE73785.1"/>
    </source>
</evidence>
<keyword evidence="3" id="KW-1185">Reference proteome</keyword>
<dbReference type="InterPro" id="IPR000792">
    <property type="entry name" value="Tscrpt_reg_LuxR_C"/>
</dbReference>
<evidence type="ECO:0000259" key="1">
    <source>
        <dbReference type="PROSITE" id="PS50043"/>
    </source>
</evidence>
<comment type="caution">
    <text evidence="2">The sequence shown here is derived from an EMBL/GenBank/DDBJ whole genome shotgun (WGS) entry which is preliminary data.</text>
</comment>
<evidence type="ECO:0000313" key="3">
    <source>
        <dbReference type="Proteomes" id="UP000534783"/>
    </source>
</evidence>
<protein>
    <submittedName>
        <fullName evidence="2">Response regulator transcription factor</fullName>
    </submittedName>
</protein>
<proteinExistence type="predicted"/>
<dbReference type="Proteomes" id="UP000534783">
    <property type="component" value="Unassembled WGS sequence"/>
</dbReference>
<dbReference type="GO" id="GO:0006355">
    <property type="term" value="P:regulation of DNA-templated transcription"/>
    <property type="evidence" value="ECO:0007669"/>
    <property type="project" value="InterPro"/>
</dbReference>
<dbReference type="Gene3D" id="1.10.10.10">
    <property type="entry name" value="Winged helix-like DNA-binding domain superfamily/Winged helix DNA-binding domain"/>
    <property type="match status" value="1"/>
</dbReference>
<accession>A0A7X6DUY6</accession>
<dbReference type="EMBL" id="VTOW01000012">
    <property type="protein sequence ID" value="NKE73785.1"/>
    <property type="molecule type" value="Genomic_DNA"/>
</dbReference>
<feature type="domain" description="HTH luxR-type" evidence="1">
    <location>
        <begin position="1"/>
        <end position="30"/>
    </location>
</feature>
<dbReference type="AlphaFoldDB" id="A0A7X6DUY6"/>
<reference evidence="2 3" key="1">
    <citation type="journal article" date="2020" name="Nature">
        <title>Bacterial chemolithoautotrophy via manganese oxidation.</title>
        <authorList>
            <person name="Yu H."/>
            <person name="Leadbetter J.R."/>
        </authorList>
    </citation>
    <scope>NUCLEOTIDE SEQUENCE [LARGE SCALE GENOMIC DNA]</scope>
    <source>
        <strain evidence="2 3">Mn-1</strain>
    </source>
</reference>
<dbReference type="GO" id="GO:0003677">
    <property type="term" value="F:DNA binding"/>
    <property type="evidence" value="ECO:0007669"/>
    <property type="project" value="InterPro"/>
</dbReference>
<organism evidence="2 3">
    <name type="scientific">Candidatus Manganitrophus noduliformans</name>
    <dbReference type="NCBI Taxonomy" id="2606439"/>
    <lineage>
        <taxon>Bacteria</taxon>
        <taxon>Pseudomonadati</taxon>
        <taxon>Nitrospirota</taxon>
        <taxon>Nitrospiria</taxon>
        <taxon>Candidatus Troglogloeales</taxon>
        <taxon>Candidatus Manganitrophaceae</taxon>
        <taxon>Candidatus Manganitrophus</taxon>
    </lineage>
</organism>
<dbReference type="PROSITE" id="PS50043">
    <property type="entry name" value="HTH_LUXR_2"/>
    <property type="match status" value="1"/>
</dbReference>
<gene>
    <name evidence="2" type="ORF">MNODULE_23835</name>
</gene>
<dbReference type="InterPro" id="IPR036388">
    <property type="entry name" value="WH-like_DNA-bd_sf"/>
</dbReference>
<name>A0A7X6DUY6_9BACT</name>
<sequence>MTVATHRANIMKKLALRNVVQLIRYAIQKDIVQIGTD</sequence>
<dbReference type="SUPFAM" id="SSF46894">
    <property type="entry name" value="C-terminal effector domain of the bipartite response regulators"/>
    <property type="match status" value="1"/>
</dbReference>
<dbReference type="InterPro" id="IPR016032">
    <property type="entry name" value="Sig_transdc_resp-reg_C-effctor"/>
</dbReference>